<dbReference type="EMBL" id="BAAAFZ010000046">
    <property type="protein sequence ID" value="GAA0589136.1"/>
    <property type="molecule type" value="Genomic_DNA"/>
</dbReference>
<gene>
    <name evidence="2" type="ORF">GCM10009416_29630</name>
</gene>
<comment type="caution">
    <text evidence="2">The sequence shown here is derived from an EMBL/GenBank/DDBJ whole genome shotgun (WGS) entry which is preliminary data.</text>
</comment>
<dbReference type="Proteomes" id="UP001501588">
    <property type="component" value="Unassembled WGS sequence"/>
</dbReference>
<keyword evidence="3" id="KW-1185">Reference proteome</keyword>
<protein>
    <submittedName>
        <fullName evidence="2">Uncharacterized protein</fullName>
    </submittedName>
</protein>
<sequence>MRSVGGGPTSTRQRQDKHTGGPSTRRHTKLACPSPCTETPPPGKDLNRAGGRPGHSAWCQPAASNDPAAGRTPPLVAHAAGGAARSRSAAAPGAAVASLGIPV</sequence>
<name>A0ABN1FEH6_9PROT</name>
<evidence type="ECO:0000256" key="1">
    <source>
        <dbReference type="SAM" id="MobiDB-lite"/>
    </source>
</evidence>
<reference evidence="2 3" key="1">
    <citation type="journal article" date="2019" name="Int. J. Syst. Evol. Microbiol.">
        <title>The Global Catalogue of Microorganisms (GCM) 10K type strain sequencing project: providing services to taxonomists for standard genome sequencing and annotation.</title>
        <authorList>
            <consortium name="The Broad Institute Genomics Platform"/>
            <consortium name="The Broad Institute Genome Sequencing Center for Infectious Disease"/>
            <person name="Wu L."/>
            <person name="Ma J."/>
        </authorList>
    </citation>
    <scope>NUCLEOTIDE SEQUENCE [LARGE SCALE GENOMIC DNA]</scope>
    <source>
        <strain evidence="2 3">JCM 9933</strain>
    </source>
</reference>
<evidence type="ECO:0000313" key="2">
    <source>
        <dbReference type="EMBL" id="GAA0589136.1"/>
    </source>
</evidence>
<accession>A0ABN1FEH6</accession>
<feature type="region of interest" description="Disordered" evidence="1">
    <location>
        <begin position="1"/>
        <end position="80"/>
    </location>
</feature>
<proteinExistence type="predicted"/>
<evidence type="ECO:0000313" key="3">
    <source>
        <dbReference type="Proteomes" id="UP001501588"/>
    </source>
</evidence>
<organism evidence="2 3">
    <name type="scientific">Craurococcus roseus</name>
    <dbReference type="NCBI Taxonomy" id="77585"/>
    <lineage>
        <taxon>Bacteria</taxon>
        <taxon>Pseudomonadati</taxon>
        <taxon>Pseudomonadota</taxon>
        <taxon>Alphaproteobacteria</taxon>
        <taxon>Acetobacterales</taxon>
        <taxon>Acetobacteraceae</taxon>
        <taxon>Craurococcus</taxon>
    </lineage>
</organism>